<evidence type="ECO:0000313" key="2">
    <source>
        <dbReference type="Proteomes" id="UP001177021"/>
    </source>
</evidence>
<keyword evidence="2" id="KW-1185">Reference proteome</keyword>
<dbReference type="EMBL" id="CASHSV030000409">
    <property type="protein sequence ID" value="CAJ2663149.1"/>
    <property type="molecule type" value="Genomic_DNA"/>
</dbReference>
<evidence type="ECO:0000313" key="1">
    <source>
        <dbReference type="EMBL" id="CAJ2663149.1"/>
    </source>
</evidence>
<name>A0ACB0L4T7_TRIPR</name>
<proteinExistence type="predicted"/>
<reference evidence="1" key="1">
    <citation type="submission" date="2023-10" db="EMBL/GenBank/DDBJ databases">
        <authorList>
            <person name="Rodriguez Cubillos JULIANA M."/>
            <person name="De Vega J."/>
        </authorList>
    </citation>
    <scope>NUCLEOTIDE SEQUENCE</scope>
</reference>
<dbReference type="Proteomes" id="UP001177021">
    <property type="component" value="Unassembled WGS sequence"/>
</dbReference>
<organism evidence="1 2">
    <name type="scientific">Trifolium pratense</name>
    <name type="common">Red clover</name>
    <dbReference type="NCBI Taxonomy" id="57577"/>
    <lineage>
        <taxon>Eukaryota</taxon>
        <taxon>Viridiplantae</taxon>
        <taxon>Streptophyta</taxon>
        <taxon>Embryophyta</taxon>
        <taxon>Tracheophyta</taxon>
        <taxon>Spermatophyta</taxon>
        <taxon>Magnoliopsida</taxon>
        <taxon>eudicotyledons</taxon>
        <taxon>Gunneridae</taxon>
        <taxon>Pentapetalae</taxon>
        <taxon>rosids</taxon>
        <taxon>fabids</taxon>
        <taxon>Fabales</taxon>
        <taxon>Fabaceae</taxon>
        <taxon>Papilionoideae</taxon>
        <taxon>50 kb inversion clade</taxon>
        <taxon>NPAAA clade</taxon>
        <taxon>Hologalegina</taxon>
        <taxon>IRL clade</taxon>
        <taxon>Trifolieae</taxon>
        <taxon>Trifolium</taxon>
    </lineage>
</organism>
<gene>
    <name evidence="1" type="ORF">MILVUS5_LOCUS28635</name>
</gene>
<comment type="caution">
    <text evidence="1">The sequence shown here is derived from an EMBL/GenBank/DDBJ whole genome shotgun (WGS) entry which is preliminary data.</text>
</comment>
<sequence>MTPHFSQCILFSYITIFFHLIFVTLAQYDNYIIHMNLLAMPKAFSNHHTWYQSILSSALENPQLTTTNNHNSPISSKLIYTYTHAMNGFSANLSPKEHESLKNSPGYISSIKDLHMKLDTTHSPQFLGLNPNIGAWHDSNFGKDVIVGLIDTGIWPESKSFNDYGMTKIPSKWKGQCENSIHFNSSLCNKKLIGAKFFNKGILAKYPNATLGLNSTRDIEGHGTHTSSTAAGSRVDDASFFGYAAGTTSGIASNSRVAMYKALWEGGLLSSDIIAAIDAAISDGVDVLSISFGLDEVPLYEDPIAIATFAAIEKGVFVTTSAGNEGPTLKKLHNGTPWVITVAAGTMDRDFQGTLTLGNGNKIIGISLYIGTFPTHNVPIVFMGSCDNVKELEKVKRKIVVCEEKNGTSIFDQVNYLDAANVFGAVLISNSSETYYSQNTFATIIVDPINGEILKAYIKSYNSKHSTSIASMSFMRTGFGVKPTPSVDSYSSRGPSISCPFVLKPDITAPGTSILAAWPTNVPVLELKSHKFFGEFNIISGTSMACPHVAGVAALIKGVHRNWSPAVIRSAIMTSSDIIDNTKEHIKDIGKGNKAATPFALGAGHVNPNRALDPGLVYDVGVQDYVNLLCALKYSQRNITTITRSSSNDCSKPSLDLNYPSFIAFFNGGNSSSWTVQEFHRTVTNVGEGQTIYVASITPIKGFHVSVIPNKLVFNEKNDKLSYKLRIEVASMTKLKKVAFGYLTWMDVKHVVRSPIVVTTLKLKS</sequence>
<protein>
    <submittedName>
        <fullName evidence="1">Uncharacterized protein</fullName>
    </submittedName>
</protein>
<accession>A0ACB0L4T7</accession>